<feature type="domain" description="CzcB-like C-terminal circularly permuted SH3-like" evidence="8">
    <location>
        <begin position="362"/>
        <end position="421"/>
    </location>
</feature>
<feature type="compositionally biased region" description="Basic and acidic residues" evidence="3">
    <location>
        <begin position="48"/>
        <end position="85"/>
    </location>
</feature>
<gene>
    <name evidence="9" type="ORF">MNBD_NITROSPIRAE01-1020</name>
</gene>
<reference evidence="9" key="1">
    <citation type="submission" date="2018-06" db="EMBL/GenBank/DDBJ databases">
        <authorList>
            <person name="Zhirakovskaya E."/>
        </authorList>
    </citation>
    <scope>NUCLEOTIDE SEQUENCE</scope>
</reference>
<accession>A0A3B1D754</accession>
<dbReference type="Gene3D" id="2.40.50.100">
    <property type="match status" value="1"/>
</dbReference>
<keyword evidence="4" id="KW-0472">Membrane</keyword>
<name>A0A3B1D754_9ZZZZ</name>
<dbReference type="AlphaFoldDB" id="A0A3B1D754"/>
<evidence type="ECO:0000256" key="2">
    <source>
        <dbReference type="ARBA" id="ARBA00022448"/>
    </source>
</evidence>
<proteinExistence type="inferred from homology"/>
<dbReference type="Pfam" id="PF25973">
    <property type="entry name" value="BSH_CzcB"/>
    <property type="match status" value="1"/>
</dbReference>
<feature type="region of interest" description="Disordered" evidence="3">
    <location>
        <begin position="47"/>
        <end position="85"/>
    </location>
</feature>
<evidence type="ECO:0000259" key="8">
    <source>
        <dbReference type="Pfam" id="PF25975"/>
    </source>
</evidence>
<keyword evidence="4" id="KW-1133">Transmembrane helix</keyword>
<dbReference type="Pfam" id="PF25975">
    <property type="entry name" value="CzcB_C"/>
    <property type="match status" value="1"/>
</dbReference>
<dbReference type="GO" id="GO:0015679">
    <property type="term" value="P:plasma membrane copper ion transport"/>
    <property type="evidence" value="ECO:0007669"/>
    <property type="project" value="TreeGrafter"/>
</dbReference>
<evidence type="ECO:0000256" key="4">
    <source>
        <dbReference type="SAM" id="Phobius"/>
    </source>
</evidence>
<dbReference type="PANTHER" id="PTHR30097:SF4">
    <property type="entry name" value="SLR6042 PROTEIN"/>
    <property type="match status" value="1"/>
</dbReference>
<protein>
    <submittedName>
        <fullName evidence="9">Cobalt/zinc/cadmium efflux RND transporter, membrane fusion protein, CzcB family</fullName>
    </submittedName>
</protein>
<dbReference type="InterPro" id="IPR051909">
    <property type="entry name" value="MFP_Cation_Efflux"/>
</dbReference>
<evidence type="ECO:0000259" key="7">
    <source>
        <dbReference type="Pfam" id="PF25973"/>
    </source>
</evidence>
<dbReference type="Gene3D" id="2.40.30.170">
    <property type="match status" value="1"/>
</dbReference>
<evidence type="ECO:0000259" key="6">
    <source>
        <dbReference type="Pfam" id="PF25954"/>
    </source>
</evidence>
<dbReference type="GO" id="GO:0046914">
    <property type="term" value="F:transition metal ion binding"/>
    <property type="evidence" value="ECO:0007669"/>
    <property type="project" value="TreeGrafter"/>
</dbReference>
<dbReference type="SUPFAM" id="SSF111369">
    <property type="entry name" value="HlyD-like secretion proteins"/>
    <property type="match status" value="1"/>
</dbReference>
<dbReference type="GO" id="GO:0022857">
    <property type="term" value="F:transmembrane transporter activity"/>
    <property type="evidence" value="ECO:0007669"/>
    <property type="project" value="InterPro"/>
</dbReference>
<dbReference type="Pfam" id="PF25893">
    <property type="entry name" value="HH_CzcB"/>
    <property type="match status" value="1"/>
</dbReference>
<evidence type="ECO:0000256" key="3">
    <source>
        <dbReference type="SAM" id="MobiDB-lite"/>
    </source>
</evidence>
<keyword evidence="2" id="KW-0813">Transport</keyword>
<dbReference type="GO" id="GO:0030288">
    <property type="term" value="C:outer membrane-bounded periplasmic space"/>
    <property type="evidence" value="ECO:0007669"/>
    <property type="project" value="TreeGrafter"/>
</dbReference>
<dbReference type="InterPro" id="IPR058649">
    <property type="entry name" value="CzcB_C"/>
</dbReference>
<evidence type="ECO:0000256" key="1">
    <source>
        <dbReference type="ARBA" id="ARBA00009477"/>
    </source>
</evidence>
<feature type="domain" description="CusB-like beta-barrel" evidence="6">
    <location>
        <begin position="279"/>
        <end position="353"/>
    </location>
</feature>
<comment type="similarity">
    <text evidence="1">Belongs to the membrane fusion protein (MFP) (TC 8.A.1) family.</text>
</comment>
<feature type="domain" description="CzcB-like alpha-helical hairpin" evidence="5">
    <location>
        <begin position="164"/>
        <end position="222"/>
    </location>
</feature>
<dbReference type="GO" id="GO:0060003">
    <property type="term" value="P:copper ion export"/>
    <property type="evidence" value="ECO:0007669"/>
    <property type="project" value="TreeGrafter"/>
</dbReference>
<evidence type="ECO:0000259" key="5">
    <source>
        <dbReference type="Pfam" id="PF25893"/>
    </source>
</evidence>
<dbReference type="InterPro" id="IPR058648">
    <property type="entry name" value="HH_CzcB-like"/>
</dbReference>
<evidence type="ECO:0000313" key="9">
    <source>
        <dbReference type="EMBL" id="VAX31788.1"/>
    </source>
</evidence>
<dbReference type="InterPro" id="IPR006143">
    <property type="entry name" value="RND_pump_MFP"/>
</dbReference>
<keyword evidence="4" id="KW-0812">Transmembrane</keyword>
<organism evidence="9">
    <name type="scientific">hydrothermal vent metagenome</name>
    <dbReference type="NCBI Taxonomy" id="652676"/>
    <lineage>
        <taxon>unclassified sequences</taxon>
        <taxon>metagenomes</taxon>
        <taxon>ecological metagenomes</taxon>
    </lineage>
</organism>
<dbReference type="GO" id="GO:0016020">
    <property type="term" value="C:membrane"/>
    <property type="evidence" value="ECO:0007669"/>
    <property type="project" value="InterPro"/>
</dbReference>
<feature type="transmembrane region" description="Helical" evidence="4">
    <location>
        <begin position="17"/>
        <end position="35"/>
    </location>
</feature>
<sequence>MENNTEETKDGKKRMPLIPILAVLSVLALGFWFGLGQDTKTTSLANGEENHAEDDGHGHEAGDVQEKEGHKEGEDAHGEHGEEEGIKLSEAEMKEFGIKVVKADAGTLSRYADLPGEVRANGDRLAHIVPRVSGVVRKVFKGLGDRVKKGEVMAILDSRELSDSKAGFLAASERVGLAEVNFTREESLWKKKISSEQEYLEAKQVLAEAQIERRSAEQKLHALGFSNRYLKDLSRHPEESFTQYKIMAPFSGTVIEKHITRGEVLKDDTSAFVVADLSSVWVDLSVYQKDLAVISEGQSVVIKTMQGRIKTEGKISYLGPVVGEDTRTALARIVLENKDGQWRPGLFVNARVAVGKIESDLIVLKSAIQKINDEDILFVMAHDALQPKAVKRGRSDETHVEIIEGIYWGDTYVAEGAFTLRAQMGVGDLDDGHNH</sequence>
<dbReference type="InterPro" id="IPR058792">
    <property type="entry name" value="Beta-barrel_RND_2"/>
</dbReference>
<dbReference type="NCBIfam" id="TIGR01730">
    <property type="entry name" value="RND_mfp"/>
    <property type="match status" value="1"/>
</dbReference>
<dbReference type="FunFam" id="2.40.30.170:FF:000010">
    <property type="entry name" value="Efflux RND transporter periplasmic adaptor subunit"/>
    <property type="match status" value="1"/>
</dbReference>
<dbReference type="InterPro" id="IPR058647">
    <property type="entry name" value="BSH_CzcB-like"/>
</dbReference>
<dbReference type="EMBL" id="UOGF01000078">
    <property type="protein sequence ID" value="VAX31788.1"/>
    <property type="molecule type" value="Genomic_DNA"/>
</dbReference>
<feature type="domain" description="CzcB-like barrel-sandwich hybrid" evidence="7">
    <location>
        <begin position="124"/>
        <end position="276"/>
    </location>
</feature>
<dbReference type="Gene3D" id="2.40.420.20">
    <property type="match status" value="1"/>
</dbReference>
<dbReference type="Gene3D" id="1.10.287.470">
    <property type="entry name" value="Helix hairpin bin"/>
    <property type="match status" value="1"/>
</dbReference>
<dbReference type="PANTHER" id="PTHR30097">
    <property type="entry name" value="CATION EFFLUX SYSTEM PROTEIN CUSB"/>
    <property type="match status" value="1"/>
</dbReference>
<dbReference type="Pfam" id="PF25954">
    <property type="entry name" value="Beta-barrel_RND_2"/>
    <property type="match status" value="1"/>
</dbReference>